<dbReference type="Proteomes" id="UP000736787">
    <property type="component" value="Unassembled WGS sequence"/>
</dbReference>
<dbReference type="EMBL" id="RCMK01000346">
    <property type="protein sequence ID" value="KAG2934888.1"/>
    <property type="molecule type" value="Genomic_DNA"/>
</dbReference>
<proteinExistence type="predicted"/>
<name>A0A8T1D362_9STRA</name>
<dbReference type="Pfam" id="PF14223">
    <property type="entry name" value="Retrotran_gag_2"/>
    <property type="match status" value="1"/>
</dbReference>
<evidence type="ECO:0000313" key="1">
    <source>
        <dbReference type="EMBL" id="KAG2934888.1"/>
    </source>
</evidence>
<reference evidence="1" key="1">
    <citation type="submission" date="2018-10" db="EMBL/GenBank/DDBJ databases">
        <title>Effector identification in a new, highly contiguous assembly of the strawberry crown rot pathogen Phytophthora cactorum.</title>
        <authorList>
            <person name="Armitage A.D."/>
            <person name="Nellist C.F."/>
            <person name="Bates H."/>
            <person name="Vickerstaff R.J."/>
            <person name="Harrison R.J."/>
        </authorList>
    </citation>
    <scope>NUCLEOTIDE SEQUENCE</scope>
    <source>
        <strain evidence="1">4040</strain>
    </source>
</reference>
<accession>A0A8T1D362</accession>
<evidence type="ECO:0000313" key="2">
    <source>
        <dbReference type="Proteomes" id="UP000736787"/>
    </source>
</evidence>
<dbReference type="AlphaFoldDB" id="A0A8T1D362"/>
<organism evidence="1 2">
    <name type="scientific">Phytophthora cactorum</name>
    <dbReference type="NCBI Taxonomy" id="29920"/>
    <lineage>
        <taxon>Eukaryota</taxon>
        <taxon>Sar</taxon>
        <taxon>Stramenopiles</taxon>
        <taxon>Oomycota</taxon>
        <taxon>Peronosporomycetes</taxon>
        <taxon>Peronosporales</taxon>
        <taxon>Peronosporaceae</taxon>
        <taxon>Phytophthora</taxon>
    </lineage>
</organism>
<dbReference type="VEuPathDB" id="FungiDB:PC110_g439"/>
<comment type="caution">
    <text evidence="1">The sequence shown here is derived from an EMBL/GenBank/DDBJ whole genome shotgun (WGS) entry which is preliminary data.</text>
</comment>
<protein>
    <submittedName>
        <fullName evidence="1">Uncharacterized protein</fullName>
    </submittedName>
</protein>
<sequence length="211" mass="23829">MRPGATKALKSLSPTLVRLEHGVQKRGCRCTQVGSNKPLKYDEEGGFDLYEAVLESYLAQRGCWVILDGTDALDASPTAAETARQSEKNTFARDVLLRGVLIKDATKICTMTDARQMWVAFELEKTKRNFSNALFARKKFYSYDYAAGMGVDEYLDEMKSMRRQLHSMNDIITDDEMVKVILQGVACAYRGVVRMFEKEVRDGTFCCGPIY</sequence>
<gene>
    <name evidence="1" type="ORF">PC117_g12537</name>
</gene>